<protein>
    <submittedName>
        <fullName evidence="2">Uncharacterized protein</fullName>
    </submittedName>
</protein>
<accession>A0AAE1SKJ5</accession>
<dbReference type="EMBL" id="JAVYJV010000005">
    <property type="protein sequence ID" value="KAK4371088.1"/>
    <property type="molecule type" value="Genomic_DNA"/>
</dbReference>
<evidence type="ECO:0000256" key="1">
    <source>
        <dbReference type="SAM" id="Phobius"/>
    </source>
</evidence>
<name>A0AAE1SKJ5_9SOLA</name>
<dbReference type="Proteomes" id="UP001291623">
    <property type="component" value="Unassembled WGS sequence"/>
</dbReference>
<keyword evidence="1" id="KW-0472">Membrane</keyword>
<keyword evidence="1" id="KW-0812">Transmembrane</keyword>
<dbReference type="AlphaFoldDB" id="A0AAE1SKJ5"/>
<feature type="transmembrane region" description="Helical" evidence="1">
    <location>
        <begin position="101"/>
        <end position="118"/>
    </location>
</feature>
<reference evidence="2" key="1">
    <citation type="submission" date="2023-12" db="EMBL/GenBank/DDBJ databases">
        <title>Genome assembly of Anisodus tanguticus.</title>
        <authorList>
            <person name="Wang Y.-J."/>
        </authorList>
    </citation>
    <scope>NUCLEOTIDE SEQUENCE</scope>
    <source>
        <strain evidence="2">KB-2021</strain>
        <tissue evidence="2">Leaf</tissue>
    </source>
</reference>
<comment type="caution">
    <text evidence="2">The sequence shown here is derived from an EMBL/GenBank/DDBJ whole genome shotgun (WGS) entry which is preliminary data.</text>
</comment>
<gene>
    <name evidence="2" type="ORF">RND71_010563</name>
</gene>
<keyword evidence="1" id="KW-1133">Transmembrane helix</keyword>
<evidence type="ECO:0000313" key="3">
    <source>
        <dbReference type="Proteomes" id="UP001291623"/>
    </source>
</evidence>
<evidence type="ECO:0000313" key="2">
    <source>
        <dbReference type="EMBL" id="KAK4371088.1"/>
    </source>
</evidence>
<proteinExistence type="predicted"/>
<keyword evidence="3" id="KW-1185">Reference proteome</keyword>
<sequence length="126" mass="14794">MRQGQISQHAEFLRACGESNPRCLMPERLIAPRLCHWTMPRRTKTVVEPQSHMLDMIDQSGLRRRLDEKGKRLCEFFGSIQYKFIPQIMRAHNMEKASRKLLFLVAFWLIASGLSSQTRNHMHEIS</sequence>
<organism evidence="2 3">
    <name type="scientific">Anisodus tanguticus</name>
    <dbReference type="NCBI Taxonomy" id="243964"/>
    <lineage>
        <taxon>Eukaryota</taxon>
        <taxon>Viridiplantae</taxon>
        <taxon>Streptophyta</taxon>
        <taxon>Embryophyta</taxon>
        <taxon>Tracheophyta</taxon>
        <taxon>Spermatophyta</taxon>
        <taxon>Magnoliopsida</taxon>
        <taxon>eudicotyledons</taxon>
        <taxon>Gunneridae</taxon>
        <taxon>Pentapetalae</taxon>
        <taxon>asterids</taxon>
        <taxon>lamiids</taxon>
        <taxon>Solanales</taxon>
        <taxon>Solanaceae</taxon>
        <taxon>Solanoideae</taxon>
        <taxon>Hyoscyameae</taxon>
        <taxon>Anisodus</taxon>
    </lineage>
</organism>